<accession>A0AAV5UW35</accession>
<reference evidence="1" key="1">
    <citation type="submission" date="2023-10" db="EMBL/GenBank/DDBJ databases">
        <title>Genome assembly of Pristionchus species.</title>
        <authorList>
            <person name="Yoshida K."/>
            <person name="Sommer R.J."/>
        </authorList>
    </citation>
    <scope>NUCLEOTIDE SEQUENCE</scope>
    <source>
        <strain evidence="1">RS5133</strain>
    </source>
</reference>
<protein>
    <submittedName>
        <fullName evidence="1">Uncharacterized protein</fullName>
    </submittedName>
</protein>
<name>A0AAV5UW35_9BILA</name>
<organism evidence="1 2">
    <name type="scientific">Pristionchus fissidentatus</name>
    <dbReference type="NCBI Taxonomy" id="1538716"/>
    <lineage>
        <taxon>Eukaryota</taxon>
        <taxon>Metazoa</taxon>
        <taxon>Ecdysozoa</taxon>
        <taxon>Nematoda</taxon>
        <taxon>Chromadorea</taxon>
        <taxon>Rhabditida</taxon>
        <taxon>Rhabditina</taxon>
        <taxon>Diplogasteromorpha</taxon>
        <taxon>Diplogasteroidea</taxon>
        <taxon>Neodiplogasteridae</taxon>
        <taxon>Pristionchus</taxon>
    </lineage>
</organism>
<keyword evidence="2" id="KW-1185">Reference proteome</keyword>
<comment type="caution">
    <text evidence="1">The sequence shown here is derived from an EMBL/GenBank/DDBJ whole genome shotgun (WGS) entry which is preliminary data.</text>
</comment>
<feature type="non-terminal residue" evidence="1">
    <location>
        <position position="65"/>
    </location>
</feature>
<evidence type="ECO:0000313" key="2">
    <source>
        <dbReference type="Proteomes" id="UP001432322"/>
    </source>
</evidence>
<dbReference type="AlphaFoldDB" id="A0AAV5UW35"/>
<sequence length="65" mass="7323">MSAIMSAGLKFFGWLRDIKYPKSHGACQLVQSRTCVNFYSSVSKCAEKSNFSNFLLLVLLLQSTR</sequence>
<gene>
    <name evidence="1" type="ORF">PFISCL1PPCAC_2779</name>
</gene>
<dbReference type="EMBL" id="BTSY01000001">
    <property type="protein sequence ID" value="GMT11482.1"/>
    <property type="molecule type" value="Genomic_DNA"/>
</dbReference>
<evidence type="ECO:0000313" key="1">
    <source>
        <dbReference type="EMBL" id="GMT11482.1"/>
    </source>
</evidence>
<proteinExistence type="predicted"/>
<dbReference type="Proteomes" id="UP001432322">
    <property type="component" value="Unassembled WGS sequence"/>
</dbReference>